<keyword evidence="1" id="KW-0472">Membrane</keyword>
<keyword evidence="1" id="KW-1133">Transmembrane helix</keyword>
<gene>
    <name evidence="2" type="ORF">DY023_11105</name>
</gene>
<keyword evidence="3" id="KW-1185">Reference proteome</keyword>
<dbReference type="AlphaFoldDB" id="A0A371NSH2"/>
<comment type="caution">
    <text evidence="2">The sequence shown here is derived from an EMBL/GenBank/DDBJ whole genome shotgun (WGS) entry which is preliminary data.</text>
</comment>
<proteinExistence type="predicted"/>
<evidence type="ECO:0000313" key="2">
    <source>
        <dbReference type="EMBL" id="REJ05120.1"/>
    </source>
</evidence>
<evidence type="ECO:0000313" key="3">
    <source>
        <dbReference type="Proteomes" id="UP000262172"/>
    </source>
</evidence>
<feature type="transmembrane region" description="Helical" evidence="1">
    <location>
        <begin position="148"/>
        <end position="169"/>
    </location>
</feature>
<dbReference type="RefSeq" id="WP_116242405.1">
    <property type="nucleotide sequence ID" value="NZ_QUAB01000043.1"/>
</dbReference>
<accession>A0A371NSH2</accession>
<reference evidence="2 3" key="1">
    <citation type="submission" date="2018-08" db="EMBL/GenBank/DDBJ databases">
        <title>Isolation, diversity and antifungal activity of Actinobacteria from cow dung.</title>
        <authorList>
            <person name="Ling L."/>
        </authorList>
    </citation>
    <scope>NUCLEOTIDE SEQUENCE [LARGE SCALE GENOMIC DNA]</scope>
    <source>
        <strain evidence="2 3">NEAU-LLE</strain>
    </source>
</reference>
<protein>
    <submittedName>
        <fullName evidence="2">Uncharacterized protein</fullName>
    </submittedName>
</protein>
<sequence length="173" mass="18252">MTDQSIEIRELRARVDVLERMLVGTYALIVGVVLVLGLTLPLATTHAGGEDQQYWSVITTTLAPLNGADSPWGGIAWLLMTLLILMIIITVLLLALTLIPAARRSLSDGLRVFGIVLTAVGTVGAVAIMAIIGASLRTETDDFGWGGPVLLLGMIAVLPLLSGALRSLVGARR</sequence>
<dbReference type="Proteomes" id="UP000262172">
    <property type="component" value="Unassembled WGS sequence"/>
</dbReference>
<keyword evidence="1" id="KW-0812">Transmembrane</keyword>
<organism evidence="2 3">
    <name type="scientific">Microbacterium bovistercoris</name>
    <dbReference type="NCBI Taxonomy" id="2293570"/>
    <lineage>
        <taxon>Bacteria</taxon>
        <taxon>Bacillati</taxon>
        <taxon>Actinomycetota</taxon>
        <taxon>Actinomycetes</taxon>
        <taxon>Micrococcales</taxon>
        <taxon>Microbacteriaceae</taxon>
        <taxon>Microbacterium</taxon>
    </lineage>
</organism>
<name>A0A371NSH2_9MICO</name>
<feature type="transmembrane region" description="Helical" evidence="1">
    <location>
        <begin position="75"/>
        <end position="100"/>
    </location>
</feature>
<dbReference type="EMBL" id="QUAB01000043">
    <property type="protein sequence ID" value="REJ05120.1"/>
    <property type="molecule type" value="Genomic_DNA"/>
</dbReference>
<feature type="transmembrane region" description="Helical" evidence="1">
    <location>
        <begin position="112"/>
        <end position="136"/>
    </location>
</feature>
<evidence type="ECO:0000256" key="1">
    <source>
        <dbReference type="SAM" id="Phobius"/>
    </source>
</evidence>
<feature type="transmembrane region" description="Helical" evidence="1">
    <location>
        <begin position="21"/>
        <end position="43"/>
    </location>
</feature>